<evidence type="ECO:0000256" key="6">
    <source>
        <dbReference type="ARBA" id="ARBA00022917"/>
    </source>
</evidence>
<comment type="similarity">
    <text evidence="2">Belongs to the TRAFAC class translation factor GTPase superfamily. Classic translation factor GTPase family. EF-Tu/EF-1A subfamily.</text>
</comment>
<keyword evidence="6" id="KW-0648">Protein biosynthesis</keyword>
<dbReference type="FunFam" id="2.40.30.10:FF:000003">
    <property type="entry name" value="Elongation factor 1-alpha"/>
    <property type="match status" value="1"/>
</dbReference>
<name>A0A816GRA4_9BILA</name>
<evidence type="ECO:0000256" key="7">
    <source>
        <dbReference type="ARBA" id="ARBA00023134"/>
    </source>
</evidence>
<evidence type="ECO:0000313" key="12">
    <source>
        <dbReference type="EMBL" id="CAF1676899.1"/>
    </source>
</evidence>
<evidence type="ECO:0000313" key="14">
    <source>
        <dbReference type="Proteomes" id="UP000663832"/>
    </source>
</evidence>
<comment type="caution">
    <text evidence="12">The sequence shown here is derived from an EMBL/GenBank/DDBJ whole genome shotgun (WGS) entry which is preliminary data.</text>
</comment>
<dbReference type="GO" id="GO:0005737">
    <property type="term" value="C:cytoplasm"/>
    <property type="evidence" value="ECO:0007669"/>
    <property type="project" value="UniProtKB-SubCell"/>
</dbReference>
<evidence type="ECO:0000259" key="8">
    <source>
        <dbReference type="Pfam" id="PF03144"/>
    </source>
</evidence>
<dbReference type="SUPFAM" id="SSF50447">
    <property type="entry name" value="Translation proteins"/>
    <property type="match status" value="1"/>
</dbReference>
<dbReference type="InterPro" id="IPR009000">
    <property type="entry name" value="Transl_B-barrel_sf"/>
</dbReference>
<protein>
    <recommendedName>
        <fullName evidence="15">Elongation factor 1-alpha</fullName>
    </recommendedName>
</protein>
<dbReference type="InterPro" id="IPR009001">
    <property type="entry name" value="Transl_elong_EF1A/Init_IF2_C"/>
</dbReference>
<dbReference type="EMBL" id="CAJNOI010007311">
    <property type="protein sequence ID" value="CAF1587388.1"/>
    <property type="molecule type" value="Genomic_DNA"/>
</dbReference>
<dbReference type="InterPro" id="IPR054696">
    <property type="entry name" value="GTP-eEF1A_C"/>
</dbReference>
<evidence type="ECO:0000313" key="11">
    <source>
        <dbReference type="EMBL" id="CAF1587399.1"/>
    </source>
</evidence>
<keyword evidence="5" id="KW-0251">Elongation factor</keyword>
<keyword evidence="3" id="KW-0963">Cytoplasm</keyword>
<dbReference type="Pfam" id="PF22594">
    <property type="entry name" value="GTP-eEF1A_C"/>
    <property type="match status" value="1"/>
</dbReference>
<evidence type="ECO:0000259" key="9">
    <source>
        <dbReference type="Pfam" id="PF22594"/>
    </source>
</evidence>
<reference evidence="12" key="1">
    <citation type="submission" date="2021-02" db="EMBL/GenBank/DDBJ databases">
        <authorList>
            <person name="Nowell W R."/>
        </authorList>
    </citation>
    <scope>NUCLEOTIDE SEQUENCE</scope>
</reference>
<sequence>PTDKPLRLPLQDVYKIGGIGTVPVGRVETGILKPNMVVNFAPSTIQTEVKSIEMHHEALEEALPGDNVGFNVKNISVKDIKRGFVASDIKNDPAQESANFVAQVIVLNHPGQIGAGYAPVLDCHTAHIACKFAELLEKVDRRSGKTIEDAPKFLKSGEAAMVKMIPSKPMCVEKFAEYPPLGRFAVRDMRQTVAVGVIKDVEKKAPAAAKGAKAVPAAKGKK</sequence>
<dbReference type="PANTHER" id="PTHR44830">
    <property type="entry name" value="ELONGATION FACTOR 1 ALPHA"/>
    <property type="match status" value="1"/>
</dbReference>
<evidence type="ECO:0000313" key="13">
    <source>
        <dbReference type="EMBL" id="CAF1676906.1"/>
    </source>
</evidence>
<dbReference type="EMBL" id="CAJNOI010007312">
    <property type="protein sequence ID" value="CAF1587399.1"/>
    <property type="molecule type" value="Genomic_DNA"/>
</dbReference>
<dbReference type="EMBL" id="CAJNOM010007747">
    <property type="protein sequence ID" value="CAF1676906.1"/>
    <property type="molecule type" value="Genomic_DNA"/>
</dbReference>
<dbReference type="SUPFAM" id="SSF50465">
    <property type="entry name" value="EF-Tu/eEF-1alpha/eIF2-gamma C-terminal domain"/>
    <property type="match status" value="1"/>
</dbReference>
<dbReference type="CDD" id="cd03705">
    <property type="entry name" value="EF1_alpha_III"/>
    <property type="match status" value="1"/>
</dbReference>
<accession>A0A816GRA4</accession>
<keyword evidence="4" id="KW-0547">Nucleotide-binding</keyword>
<organism evidence="12 14">
    <name type="scientific">Adineta steineri</name>
    <dbReference type="NCBI Taxonomy" id="433720"/>
    <lineage>
        <taxon>Eukaryota</taxon>
        <taxon>Metazoa</taxon>
        <taxon>Spiralia</taxon>
        <taxon>Gnathifera</taxon>
        <taxon>Rotifera</taxon>
        <taxon>Eurotatoria</taxon>
        <taxon>Bdelloidea</taxon>
        <taxon>Adinetida</taxon>
        <taxon>Adinetidae</taxon>
        <taxon>Adineta</taxon>
    </lineage>
</organism>
<keyword evidence="7" id="KW-0342">GTP-binding</keyword>
<feature type="non-terminal residue" evidence="12">
    <location>
        <position position="222"/>
    </location>
</feature>
<dbReference type="PANTHER" id="PTHR44830:SF1">
    <property type="entry name" value="TR-TYPE G DOMAIN-CONTAINING PROTEIN"/>
    <property type="match status" value="1"/>
</dbReference>
<evidence type="ECO:0000313" key="10">
    <source>
        <dbReference type="EMBL" id="CAF1587388.1"/>
    </source>
</evidence>
<evidence type="ECO:0000256" key="1">
    <source>
        <dbReference type="ARBA" id="ARBA00004496"/>
    </source>
</evidence>
<evidence type="ECO:0000256" key="3">
    <source>
        <dbReference type="ARBA" id="ARBA00022490"/>
    </source>
</evidence>
<dbReference type="GO" id="GO:0003746">
    <property type="term" value="F:translation elongation factor activity"/>
    <property type="evidence" value="ECO:0007669"/>
    <property type="project" value="UniProtKB-KW"/>
</dbReference>
<gene>
    <name evidence="10" type="ORF">BJG266_LOCUS49296</name>
    <name evidence="11" type="ORF">BJG266_LOCUS49297</name>
    <name evidence="12" type="ORF">QVE165_LOCUS66378</name>
    <name evidence="13" type="ORF">QVE165_LOCUS66379</name>
</gene>
<dbReference type="Proteomes" id="UP000663877">
    <property type="component" value="Unassembled WGS sequence"/>
</dbReference>
<dbReference type="Gene3D" id="2.40.30.10">
    <property type="entry name" value="Translation factors"/>
    <property type="match status" value="2"/>
</dbReference>
<dbReference type="InterPro" id="IPR004161">
    <property type="entry name" value="EFTu-like_2"/>
</dbReference>
<feature type="domain" description="GTP-eEF1A C-terminal" evidence="9">
    <location>
        <begin position="99"/>
        <end position="199"/>
    </location>
</feature>
<dbReference type="Pfam" id="PF03144">
    <property type="entry name" value="GTP_EFTU_D2"/>
    <property type="match status" value="1"/>
</dbReference>
<feature type="domain" description="Translation elongation factor EFTu-like" evidence="8">
    <location>
        <begin position="20"/>
        <end position="85"/>
    </location>
</feature>
<dbReference type="EMBL" id="CAJNOM010007746">
    <property type="protein sequence ID" value="CAF1676899.1"/>
    <property type="molecule type" value="Genomic_DNA"/>
</dbReference>
<dbReference type="Proteomes" id="UP000663832">
    <property type="component" value="Unassembled WGS sequence"/>
</dbReference>
<dbReference type="CDD" id="cd03693">
    <property type="entry name" value="EF1_alpha_II"/>
    <property type="match status" value="1"/>
</dbReference>
<evidence type="ECO:0000256" key="2">
    <source>
        <dbReference type="ARBA" id="ARBA00007249"/>
    </source>
</evidence>
<dbReference type="OrthoDB" id="342024at2759"/>
<keyword evidence="14" id="KW-1185">Reference proteome</keyword>
<dbReference type="AlphaFoldDB" id="A0A816GRA4"/>
<proteinExistence type="inferred from homology"/>
<comment type="subcellular location">
    <subcellularLocation>
        <location evidence="1">Cytoplasm</location>
    </subcellularLocation>
</comment>
<evidence type="ECO:0000256" key="5">
    <source>
        <dbReference type="ARBA" id="ARBA00022768"/>
    </source>
</evidence>
<evidence type="ECO:0008006" key="15">
    <source>
        <dbReference type="Google" id="ProtNLM"/>
    </source>
</evidence>
<evidence type="ECO:0000256" key="4">
    <source>
        <dbReference type="ARBA" id="ARBA00022741"/>
    </source>
</evidence>
<dbReference type="FunFam" id="2.40.30.10:FF:000005">
    <property type="entry name" value="Elongation factor 1-alpha"/>
    <property type="match status" value="1"/>
</dbReference>
<dbReference type="GO" id="GO:0005525">
    <property type="term" value="F:GTP binding"/>
    <property type="evidence" value="ECO:0007669"/>
    <property type="project" value="UniProtKB-KW"/>
</dbReference>